<evidence type="ECO:0008006" key="5">
    <source>
        <dbReference type="Google" id="ProtNLM"/>
    </source>
</evidence>
<reference evidence="3 4" key="1">
    <citation type="submission" date="2011-01" db="EMBL/GenBank/DDBJ databases">
        <title>Complete sequence of chromosome of Streptomyces flavogriseus ATCC 33331.</title>
        <authorList>
            <consortium name="US DOE Joint Genome Institute"/>
            <person name="Lucas S."/>
            <person name="Copeland A."/>
            <person name="Lapidus A."/>
            <person name="Cheng J.-F."/>
            <person name="Goodwin L."/>
            <person name="Pitluck S."/>
            <person name="Davenport K."/>
            <person name="Detter J.C."/>
            <person name="Han C."/>
            <person name="Tapia R."/>
            <person name="Land M."/>
            <person name="Hauser L."/>
            <person name="Kyrpides N."/>
            <person name="Ivanova N."/>
            <person name="Ovchinnikova G."/>
            <person name="Pagani I."/>
            <person name="Brumm P."/>
            <person name="Mead D."/>
            <person name="Woyke T."/>
        </authorList>
    </citation>
    <scope>NUCLEOTIDE SEQUENCE [LARGE SCALE GENOMIC DNA]</scope>
    <source>
        <strain evidence="4">ATCC 33331 / IAF-45CD</strain>
    </source>
</reference>
<feature type="region of interest" description="Disordered" evidence="1">
    <location>
        <begin position="41"/>
        <end position="73"/>
    </location>
</feature>
<dbReference type="EMBL" id="CP002475">
    <property type="protein sequence ID" value="ADW03904.1"/>
    <property type="molecule type" value="Genomic_DNA"/>
</dbReference>
<accession>A0A8D3WFC9</accession>
<evidence type="ECO:0000256" key="1">
    <source>
        <dbReference type="SAM" id="MobiDB-lite"/>
    </source>
</evidence>
<keyword evidence="2" id="KW-0812">Transmembrane</keyword>
<dbReference type="Proteomes" id="UP000002066">
    <property type="component" value="Chromosome"/>
</dbReference>
<proteinExistence type="predicted"/>
<feature type="transmembrane region" description="Helical" evidence="2">
    <location>
        <begin position="12"/>
        <end position="33"/>
    </location>
</feature>
<organism evidence="3 4">
    <name type="scientific">Streptomyces pratensis (strain ATCC 33331 / IAF-45CD)</name>
    <dbReference type="NCBI Taxonomy" id="591167"/>
    <lineage>
        <taxon>Bacteria</taxon>
        <taxon>Bacillati</taxon>
        <taxon>Actinomycetota</taxon>
        <taxon>Actinomycetes</taxon>
        <taxon>Kitasatosporales</taxon>
        <taxon>Streptomycetaceae</taxon>
        <taxon>Streptomyces</taxon>
    </lineage>
</organism>
<sequence>MHVKGELTVARGSSGIVAGLTAAAVAAVCFLAYQASANAPDSVAAPSAGPSSAPVKPSVKPEPTKEPLAVPEDSDTGARVVYGLKDRRVWIVDDKEETLRTFPVMPSSVSPLPGVYTVSSRSGTIKGSDGVLIEHVVRFANVDDVSVGFSAAQDGSMKSPDPTMKTGGVRMKRADGDVLWTFATVGVKVVVVP</sequence>
<name>A0A8D3WFC9_STRFA</name>
<keyword evidence="2" id="KW-0472">Membrane</keyword>
<evidence type="ECO:0000256" key="2">
    <source>
        <dbReference type="SAM" id="Phobius"/>
    </source>
</evidence>
<dbReference type="AlphaFoldDB" id="A0A8D3WFC9"/>
<evidence type="ECO:0000313" key="3">
    <source>
        <dbReference type="EMBL" id="ADW03904.1"/>
    </source>
</evidence>
<keyword evidence="2" id="KW-1133">Transmembrane helix</keyword>
<dbReference type="KEGG" id="sfa:Sfla_2475"/>
<feature type="compositionally biased region" description="Low complexity" evidence="1">
    <location>
        <begin position="41"/>
        <end position="58"/>
    </location>
</feature>
<gene>
    <name evidence="3" type="ordered locus">Sfla_2475</name>
</gene>
<evidence type="ECO:0000313" key="4">
    <source>
        <dbReference type="Proteomes" id="UP000002066"/>
    </source>
</evidence>
<protein>
    <recommendedName>
        <fullName evidence="5">L,D-transpeptidase</fullName>
    </recommendedName>
</protein>